<accession>A0A8C7E9L9</accession>
<evidence type="ECO:0000256" key="11">
    <source>
        <dbReference type="ARBA" id="ARBA00023034"/>
    </source>
</evidence>
<keyword evidence="12" id="KW-0472">Membrane</keyword>
<evidence type="ECO:0000256" key="6">
    <source>
        <dbReference type="ARBA" id="ARBA00022475"/>
    </source>
</evidence>
<dbReference type="GO" id="GO:0000139">
    <property type="term" value="C:Golgi membrane"/>
    <property type="evidence" value="ECO:0007669"/>
    <property type="project" value="UniProtKB-SubCell"/>
</dbReference>
<evidence type="ECO:0000256" key="7">
    <source>
        <dbReference type="ARBA" id="ARBA00022597"/>
    </source>
</evidence>
<dbReference type="Pfam" id="PF03083">
    <property type="entry name" value="MtN3_slv"/>
    <property type="match status" value="1"/>
</dbReference>
<feature type="region of interest" description="Disordered" evidence="14">
    <location>
        <begin position="109"/>
        <end position="134"/>
    </location>
</feature>
<dbReference type="Ensembl" id="ENSNPET00000004127.1">
    <property type="protein sequence ID" value="ENSNPEP00000004035.1"/>
    <property type="gene ID" value="ENSNPEG00000003095.1"/>
</dbReference>
<evidence type="ECO:0000313" key="15">
    <source>
        <dbReference type="Ensembl" id="ENSNPEP00000004035.1"/>
    </source>
</evidence>
<evidence type="ECO:0000256" key="5">
    <source>
        <dbReference type="ARBA" id="ARBA00022448"/>
    </source>
</evidence>
<keyword evidence="6" id="KW-1003">Cell membrane</keyword>
<organism evidence="15 16">
    <name type="scientific">Nothoprocta perdicaria</name>
    <name type="common">Chilean tinamou</name>
    <name type="synonym">Crypturus perdicarius</name>
    <dbReference type="NCBI Taxonomy" id="30464"/>
    <lineage>
        <taxon>Eukaryota</taxon>
        <taxon>Metazoa</taxon>
        <taxon>Chordata</taxon>
        <taxon>Craniata</taxon>
        <taxon>Vertebrata</taxon>
        <taxon>Euteleostomi</taxon>
        <taxon>Archelosauria</taxon>
        <taxon>Archosauria</taxon>
        <taxon>Dinosauria</taxon>
        <taxon>Saurischia</taxon>
        <taxon>Theropoda</taxon>
        <taxon>Coelurosauria</taxon>
        <taxon>Aves</taxon>
        <taxon>Palaeognathae</taxon>
        <taxon>Tinamiformes</taxon>
        <taxon>Tinamidae</taxon>
        <taxon>Nothoprocta</taxon>
    </lineage>
</organism>
<dbReference type="InterPro" id="IPR004316">
    <property type="entry name" value="SWEET_rpt"/>
</dbReference>
<dbReference type="Proteomes" id="UP000694420">
    <property type="component" value="Unplaced"/>
</dbReference>
<evidence type="ECO:0000256" key="3">
    <source>
        <dbReference type="ARBA" id="ARBA00007809"/>
    </source>
</evidence>
<evidence type="ECO:0000256" key="13">
    <source>
        <dbReference type="ARBA" id="ARBA00031430"/>
    </source>
</evidence>
<evidence type="ECO:0000256" key="4">
    <source>
        <dbReference type="ARBA" id="ARBA00021741"/>
    </source>
</evidence>
<keyword evidence="8" id="KW-0812">Transmembrane</keyword>
<reference evidence="15" key="2">
    <citation type="submission" date="2025-09" db="UniProtKB">
        <authorList>
            <consortium name="Ensembl"/>
        </authorList>
    </citation>
    <scope>IDENTIFICATION</scope>
</reference>
<dbReference type="PANTHER" id="PTHR10791:SF30">
    <property type="entry name" value="SUGAR TRANSPORTER SWEET1"/>
    <property type="match status" value="1"/>
</dbReference>
<evidence type="ECO:0000256" key="9">
    <source>
        <dbReference type="ARBA" id="ARBA00022737"/>
    </source>
</evidence>
<evidence type="ECO:0000256" key="1">
    <source>
        <dbReference type="ARBA" id="ARBA00004651"/>
    </source>
</evidence>
<keyword evidence="10" id="KW-1133">Transmembrane helix</keyword>
<dbReference type="Gene3D" id="1.20.1280.290">
    <property type="match status" value="1"/>
</dbReference>
<sequence>GPRAMAPAPLLAAACLACTLAMFGTGLSDLRQMLATQSVENIQFLPFLATDANNLGWLGYGCLKRDPTLVAVNAVGAALNTLCVLVYLRYSPHKVGPVLGRGVAVRAPYRGPHNNGSHHGHGGRHDQGTLRRSP</sequence>
<evidence type="ECO:0000256" key="14">
    <source>
        <dbReference type="SAM" id="MobiDB-lite"/>
    </source>
</evidence>
<keyword evidence="11" id="KW-0333">Golgi apparatus</keyword>
<dbReference type="InterPro" id="IPR047664">
    <property type="entry name" value="SWEET"/>
</dbReference>
<proteinExistence type="inferred from homology"/>
<dbReference type="FunFam" id="1.20.1280.290:FF:000010">
    <property type="entry name" value="Sugar transporter SWEET"/>
    <property type="match status" value="1"/>
</dbReference>
<keyword evidence="7" id="KW-0762">Sugar transport</keyword>
<dbReference type="GO" id="GO:0051119">
    <property type="term" value="F:sugar transmembrane transporter activity"/>
    <property type="evidence" value="ECO:0007669"/>
    <property type="project" value="InterPro"/>
</dbReference>
<evidence type="ECO:0000313" key="16">
    <source>
        <dbReference type="Proteomes" id="UP000694420"/>
    </source>
</evidence>
<protein>
    <recommendedName>
        <fullName evidence="4">Sugar transporter SWEET1</fullName>
    </recommendedName>
    <alternativeName>
        <fullName evidence="13">Solute carrier family 50 member 1</fullName>
    </alternativeName>
</protein>
<dbReference type="GO" id="GO:0005886">
    <property type="term" value="C:plasma membrane"/>
    <property type="evidence" value="ECO:0007669"/>
    <property type="project" value="UniProtKB-SubCell"/>
</dbReference>
<comment type="similarity">
    <text evidence="3">Belongs to the SWEET sugar transporter family.</text>
</comment>
<dbReference type="AlphaFoldDB" id="A0A8C7E9L9"/>
<evidence type="ECO:0000256" key="8">
    <source>
        <dbReference type="ARBA" id="ARBA00022692"/>
    </source>
</evidence>
<keyword evidence="5" id="KW-0813">Transport</keyword>
<evidence type="ECO:0000256" key="2">
    <source>
        <dbReference type="ARBA" id="ARBA00004653"/>
    </source>
</evidence>
<dbReference type="PANTHER" id="PTHR10791">
    <property type="entry name" value="RAG1-ACTIVATING PROTEIN 1"/>
    <property type="match status" value="1"/>
</dbReference>
<comment type="subcellular location">
    <subcellularLocation>
        <location evidence="1">Cell membrane</location>
        <topology evidence="1">Multi-pass membrane protein</topology>
    </subcellularLocation>
    <subcellularLocation>
        <location evidence="2">Golgi apparatus membrane</location>
        <topology evidence="2">Multi-pass membrane protein</topology>
    </subcellularLocation>
</comment>
<name>A0A8C7E9L9_NOTPE</name>
<keyword evidence="9" id="KW-0677">Repeat</keyword>
<evidence type="ECO:0000256" key="12">
    <source>
        <dbReference type="ARBA" id="ARBA00023136"/>
    </source>
</evidence>
<feature type="compositionally biased region" description="Basic and acidic residues" evidence="14">
    <location>
        <begin position="123"/>
        <end position="134"/>
    </location>
</feature>
<evidence type="ECO:0000256" key="10">
    <source>
        <dbReference type="ARBA" id="ARBA00022989"/>
    </source>
</evidence>
<reference evidence="15" key="1">
    <citation type="submission" date="2025-08" db="UniProtKB">
        <authorList>
            <consortium name="Ensembl"/>
        </authorList>
    </citation>
    <scope>IDENTIFICATION</scope>
</reference>
<keyword evidence="16" id="KW-1185">Reference proteome</keyword>